<dbReference type="EMBL" id="JAVDWW010000010">
    <property type="protein sequence ID" value="MDR7171766.1"/>
    <property type="molecule type" value="Genomic_DNA"/>
</dbReference>
<dbReference type="Proteomes" id="UP001251217">
    <property type="component" value="Unassembled WGS sequence"/>
</dbReference>
<evidence type="ECO:0000256" key="3">
    <source>
        <dbReference type="ARBA" id="ARBA00022801"/>
    </source>
</evidence>
<evidence type="ECO:0000256" key="5">
    <source>
        <dbReference type="ARBA" id="ARBA00024029"/>
    </source>
</evidence>
<name>A0ABU1XMI2_9NOCA</name>
<evidence type="ECO:0000256" key="2">
    <source>
        <dbReference type="ARBA" id="ARBA00022723"/>
    </source>
</evidence>
<organism evidence="6 7">
    <name type="scientific">Nocardia kruczakiae</name>
    <dbReference type="NCBI Taxonomy" id="261477"/>
    <lineage>
        <taxon>Bacteria</taxon>
        <taxon>Bacillati</taxon>
        <taxon>Actinomycetota</taxon>
        <taxon>Actinomycetes</taxon>
        <taxon>Mycobacteriales</taxon>
        <taxon>Nocardiaceae</taxon>
        <taxon>Nocardia</taxon>
    </lineage>
</organism>
<evidence type="ECO:0000256" key="4">
    <source>
        <dbReference type="ARBA" id="ARBA00022833"/>
    </source>
</evidence>
<keyword evidence="3 6" id="KW-0378">Hydrolase</keyword>
<keyword evidence="2" id="KW-0479">Metal-binding</keyword>
<dbReference type="EC" id="3.5.2.10" evidence="6"/>
<comment type="caution">
    <text evidence="6">The sequence shown here is derived from an EMBL/GenBank/DDBJ whole genome shotgun (WGS) entry which is preliminary data.</text>
</comment>
<proteinExistence type="inferred from homology"/>
<dbReference type="PANTHER" id="PTHR35005">
    <property type="entry name" value="3-DEHYDRO-SCYLLO-INOSOSE HYDROLASE"/>
    <property type="match status" value="1"/>
</dbReference>
<dbReference type="SUPFAM" id="SSF102215">
    <property type="entry name" value="Creatininase"/>
    <property type="match status" value="1"/>
</dbReference>
<reference evidence="6 7" key="1">
    <citation type="submission" date="2023-07" db="EMBL/GenBank/DDBJ databases">
        <title>Sorghum-associated microbial communities from plants grown in Nebraska, USA.</title>
        <authorList>
            <person name="Schachtman D."/>
        </authorList>
    </citation>
    <scope>NUCLEOTIDE SEQUENCE [LARGE SCALE GENOMIC DNA]</scope>
    <source>
        <strain evidence="6 7">4272</strain>
    </source>
</reference>
<comment type="similarity">
    <text evidence="5">Belongs to the creatininase superfamily.</text>
</comment>
<dbReference type="RefSeq" id="WP_310406693.1">
    <property type="nucleotide sequence ID" value="NZ_JAVDWW010000010.1"/>
</dbReference>
<evidence type="ECO:0000313" key="6">
    <source>
        <dbReference type="EMBL" id="MDR7171766.1"/>
    </source>
</evidence>
<dbReference type="InterPro" id="IPR024087">
    <property type="entry name" value="Creatininase-like_sf"/>
</dbReference>
<keyword evidence="7" id="KW-1185">Reference proteome</keyword>
<evidence type="ECO:0000256" key="1">
    <source>
        <dbReference type="ARBA" id="ARBA00001947"/>
    </source>
</evidence>
<dbReference type="Gene3D" id="3.40.50.10310">
    <property type="entry name" value="Creatininase"/>
    <property type="match status" value="1"/>
</dbReference>
<gene>
    <name evidence="6" type="ORF">J2W56_005527</name>
</gene>
<evidence type="ECO:0000313" key="7">
    <source>
        <dbReference type="Proteomes" id="UP001251217"/>
    </source>
</evidence>
<sequence length="236" mass="25339">MDLITTTTSNDEARRGATVAALPIGSFEQHGEHLPLMTDTAIACIVAKRLADAYDLFLLPPITISCSHEHEGFAGTVSISAKTLMAIIDDIRESLRRSHGITKLVLVNGHGGNHVLANVAVQANISEPCVALYPGKDEWTSARRCAEMNTNHHDDMHGGELETSLLLHARPDLVGDTWRNADHDAIDRPHLVLTGMAGYTTSGVIGRPSQATPAKGEAALDSLVTTFADHIKILTQ</sequence>
<keyword evidence="4" id="KW-0862">Zinc</keyword>
<comment type="cofactor">
    <cofactor evidence="1">
        <name>Zn(2+)</name>
        <dbReference type="ChEBI" id="CHEBI:29105"/>
    </cofactor>
</comment>
<protein>
    <submittedName>
        <fullName evidence="6">Creatinine amidohydrolase</fullName>
        <ecNumber evidence="6">3.5.2.10</ecNumber>
    </submittedName>
</protein>
<dbReference type="Pfam" id="PF02633">
    <property type="entry name" value="Creatininase"/>
    <property type="match status" value="1"/>
</dbReference>
<dbReference type="PANTHER" id="PTHR35005:SF1">
    <property type="entry name" value="2-AMINO-5-FORMYLAMINO-6-RIBOSYLAMINOPYRIMIDIN-4(3H)-ONE 5'-MONOPHOSPHATE DEFORMYLASE"/>
    <property type="match status" value="1"/>
</dbReference>
<dbReference type="InterPro" id="IPR003785">
    <property type="entry name" value="Creatininase/forma_Hydrolase"/>
</dbReference>
<dbReference type="GO" id="GO:0047789">
    <property type="term" value="F:creatininase activity"/>
    <property type="evidence" value="ECO:0007669"/>
    <property type="project" value="UniProtKB-EC"/>
</dbReference>
<accession>A0ABU1XMI2</accession>